<reference evidence="2" key="1">
    <citation type="submission" date="2022-07" db="EMBL/GenBank/DDBJ databases">
        <title>Phylogenomic reconstructions and comparative analyses of Kickxellomycotina fungi.</title>
        <authorList>
            <person name="Reynolds N.K."/>
            <person name="Stajich J.E."/>
            <person name="Barry K."/>
            <person name="Grigoriev I.V."/>
            <person name="Crous P."/>
            <person name="Smith M.E."/>
        </authorList>
    </citation>
    <scope>NUCLEOTIDE SEQUENCE</scope>
    <source>
        <strain evidence="2">NRRL 1565</strain>
    </source>
</reference>
<dbReference type="EMBL" id="JANBUO010001189">
    <property type="protein sequence ID" value="KAJ2799382.1"/>
    <property type="molecule type" value="Genomic_DNA"/>
</dbReference>
<proteinExistence type="predicted"/>
<evidence type="ECO:0000259" key="1">
    <source>
        <dbReference type="Pfam" id="PF17667"/>
    </source>
</evidence>
<dbReference type="Proteomes" id="UP001140094">
    <property type="component" value="Unassembled WGS sequence"/>
</dbReference>
<dbReference type="AlphaFoldDB" id="A0A9W8LSR6"/>
<dbReference type="Pfam" id="PF17667">
    <property type="entry name" value="Pkinase_fungal"/>
    <property type="match status" value="1"/>
</dbReference>
<feature type="domain" description="Fungal-type protein kinase" evidence="1">
    <location>
        <begin position="10"/>
        <end position="420"/>
    </location>
</feature>
<dbReference type="Gene3D" id="1.10.510.10">
    <property type="entry name" value="Transferase(Phosphotransferase) domain 1"/>
    <property type="match status" value="1"/>
</dbReference>
<name>A0A9W8LSR6_9FUNG</name>
<evidence type="ECO:0000313" key="3">
    <source>
        <dbReference type="Proteomes" id="UP001140094"/>
    </source>
</evidence>
<accession>A0A9W8LSR6</accession>
<gene>
    <name evidence="2" type="ORF">H4R20_004466</name>
</gene>
<dbReference type="PANTHER" id="PTHR38248:SF2">
    <property type="entry name" value="FUNK1 11"/>
    <property type="match status" value="1"/>
</dbReference>
<keyword evidence="3" id="KW-1185">Reference proteome</keyword>
<evidence type="ECO:0000313" key="2">
    <source>
        <dbReference type="EMBL" id="KAJ2799382.1"/>
    </source>
</evidence>
<dbReference type="SUPFAM" id="SSF56112">
    <property type="entry name" value="Protein kinase-like (PK-like)"/>
    <property type="match status" value="1"/>
</dbReference>
<sequence length="581" mass="65932">PSDSDEDIRIDTIFVSRTDSSDAESLERVEYRDAFALTEIKASTQSLSDAYKQLLRYTRQIYATQHNRRFAWGFVLCGTIAKVVLFSHDLAIASAGMDLAESDGRTAFIKLLVDFSYCEEEKLGYDPTVTWDAQLNCWIIECPQLDDAASKPKRPMIYYARDPEIPADRLFGRHTRGFLASLDYKKVDTPDTFIKDAWPHSSRDAEHDPRDEIEMAREIGDTLGQQDDNGLLYVNVRHGGIVQCRRNATLCNDDTDAILGDIVDDVAAGVRNSKLDALLESDEDEAAEKGTYDLVFFRTHKRIATVPVGQPLTTLTSPYELMIVLADVMQAHANILENCQILHRDLSTNNILCVRGDNSKPVRGLLIDFDCAIRVGEERVRRPERTGTPPFMSISNLTKSNVERSELDDWESALYIVCWLGVHGVSEEDRDARAERIKDQPRELCAVEKWGLGTFEDVAVLKKGDLATEVTFEENILQYFIPGDAYDELKGLARRMHAILFFNPLLDESCHGTARRYERSSRQSPAERMKLLLSEKIVNAKNPLKVTKIDPFEMRYNQRHEISEYLLVVMNNMASLSKELL</sequence>
<comment type="caution">
    <text evidence="2">The sequence shown here is derived from an EMBL/GenBank/DDBJ whole genome shotgun (WGS) entry which is preliminary data.</text>
</comment>
<organism evidence="2 3">
    <name type="scientific">Coemansia guatemalensis</name>
    <dbReference type="NCBI Taxonomy" id="2761395"/>
    <lineage>
        <taxon>Eukaryota</taxon>
        <taxon>Fungi</taxon>
        <taxon>Fungi incertae sedis</taxon>
        <taxon>Zoopagomycota</taxon>
        <taxon>Kickxellomycotina</taxon>
        <taxon>Kickxellomycetes</taxon>
        <taxon>Kickxellales</taxon>
        <taxon>Kickxellaceae</taxon>
        <taxon>Coemansia</taxon>
    </lineage>
</organism>
<dbReference type="InterPro" id="IPR011009">
    <property type="entry name" value="Kinase-like_dom_sf"/>
</dbReference>
<protein>
    <recommendedName>
        <fullName evidence="1">Fungal-type protein kinase domain-containing protein</fullName>
    </recommendedName>
</protein>
<dbReference type="PANTHER" id="PTHR38248">
    <property type="entry name" value="FUNK1 6"/>
    <property type="match status" value="1"/>
</dbReference>
<feature type="non-terminal residue" evidence="2">
    <location>
        <position position="1"/>
    </location>
</feature>
<dbReference type="OrthoDB" id="5584477at2759"/>
<dbReference type="InterPro" id="IPR040976">
    <property type="entry name" value="Pkinase_fungal"/>
</dbReference>